<dbReference type="SUPFAM" id="SSF56300">
    <property type="entry name" value="Metallo-dependent phosphatases"/>
    <property type="match status" value="1"/>
</dbReference>
<dbReference type="Proteomes" id="UP000182771">
    <property type="component" value="Unassembled WGS sequence"/>
</dbReference>
<dbReference type="Gene3D" id="3.60.21.10">
    <property type="match status" value="1"/>
</dbReference>
<evidence type="ECO:0000313" key="3">
    <source>
        <dbReference type="EMBL" id="SDW61625.1"/>
    </source>
</evidence>
<name>A0A1H2UZW3_9FLAO</name>
<dbReference type="GeneID" id="85017049"/>
<dbReference type="OrthoDB" id="9810906at2"/>
<dbReference type="InterPro" id="IPR052169">
    <property type="entry name" value="CW_Biosynth-Accessory"/>
</dbReference>
<dbReference type="RefSeq" id="WP_016420399.1">
    <property type="nucleotide sequence ID" value="NZ_FNND01000003.1"/>
</dbReference>
<dbReference type="AlphaFoldDB" id="A0A1H2UZW3"/>
<protein>
    <submittedName>
        <fullName evidence="3">Poly-gamma-glutamate synthesis protein (Capsule biosynthesis protein)</fullName>
    </submittedName>
</protein>
<feature type="domain" description="Capsule synthesis protein CapA" evidence="2">
    <location>
        <begin position="32"/>
        <end position="278"/>
    </location>
</feature>
<dbReference type="PANTHER" id="PTHR33393:SF12">
    <property type="entry name" value="CAPSULE BIOSYNTHESIS PROTEIN CAPA"/>
    <property type="match status" value="1"/>
</dbReference>
<dbReference type="InterPro" id="IPR029052">
    <property type="entry name" value="Metallo-depent_PP-like"/>
</dbReference>
<reference evidence="3 4" key="1">
    <citation type="submission" date="2016-10" db="EMBL/GenBank/DDBJ databases">
        <authorList>
            <person name="Varghese N."/>
            <person name="Submissions S."/>
        </authorList>
    </citation>
    <scope>NUCLEOTIDE SEQUENCE [LARGE SCALE GENOMIC DNA]</scope>
    <source>
        <strain evidence="3 4">DSM 11449</strain>
    </source>
</reference>
<dbReference type="SMART" id="SM00854">
    <property type="entry name" value="PGA_cap"/>
    <property type="match status" value="1"/>
</dbReference>
<dbReference type="Pfam" id="PF09587">
    <property type="entry name" value="PGA_cap"/>
    <property type="match status" value="1"/>
</dbReference>
<sequence>MKNYFILLGLLLSLATQGQERLDRQQTQDTLSLLFVGDIMGHTPQIHSAYDKQTGHYNYKPVFAKVAPIFKQHDYVVANLEVTLGGKPFTGYPTFSSPKELVADCLHSGINVMVTANNHSCDRGKIGITNTLYQLDSLGIKHTGTFHDLIDRAMRNLLILEKNGLRVGVLNYTYGTNGLPVPNPTQVNRLDTLQIQKDILSARSRKLDKLIAVVHWGIEYATTPNEAQKKMADFLFRHGVDYIIGGHPHVLQPMELRGNRPSQQQFVLYSLGNFISNQRKRHTDGGLMLNLTLVKGTDKQTRLLTPAYYLTWVHLYDKDGKKHYEILPCAQTAAQDYPNMSPEAVKQMKIFVEDTQKLFKKHNKGTIIEKK</sequence>
<keyword evidence="4" id="KW-1185">Reference proteome</keyword>
<dbReference type="EMBL" id="FNND01000003">
    <property type="protein sequence ID" value="SDW61625.1"/>
    <property type="molecule type" value="Genomic_DNA"/>
</dbReference>
<evidence type="ECO:0000313" key="4">
    <source>
        <dbReference type="Proteomes" id="UP000182771"/>
    </source>
</evidence>
<dbReference type="PANTHER" id="PTHR33393">
    <property type="entry name" value="POLYGLUTAMINE SYNTHESIS ACCESSORY PROTEIN RV0574C-RELATED"/>
    <property type="match status" value="1"/>
</dbReference>
<dbReference type="InterPro" id="IPR019079">
    <property type="entry name" value="Capsule_synth_CapA"/>
</dbReference>
<proteinExistence type="inferred from homology"/>
<comment type="similarity">
    <text evidence="1">Belongs to the CapA family.</text>
</comment>
<evidence type="ECO:0000256" key="1">
    <source>
        <dbReference type="ARBA" id="ARBA00005662"/>
    </source>
</evidence>
<organism evidence="3 4">
    <name type="scientific">Capnocytophaga granulosa</name>
    <dbReference type="NCBI Taxonomy" id="45242"/>
    <lineage>
        <taxon>Bacteria</taxon>
        <taxon>Pseudomonadati</taxon>
        <taxon>Bacteroidota</taxon>
        <taxon>Flavobacteriia</taxon>
        <taxon>Flavobacteriales</taxon>
        <taxon>Flavobacteriaceae</taxon>
        <taxon>Capnocytophaga</taxon>
    </lineage>
</organism>
<gene>
    <name evidence="3" type="ORF">SAMN05444420_10313</name>
</gene>
<dbReference type="CDD" id="cd07381">
    <property type="entry name" value="MPP_CapA"/>
    <property type="match status" value="1"/>
</dbReference>
<accession>A0A1H2UZW3</accession>
<comment type="caution">
    <text evidence="3">The sequence shown here is derived from an EMBL/GenBank/DDBJ whole genome shotgun (WGS) entry which is preliminary data.</text>
</comment>
<evidence type="ECO:0000259" key="2">
    <source>
        <dbReference type="SMART" id="SM00854"/>
    </source>
</evidence>